<dbReference type="AlphaFoldDB" id="A0AA86JGP7"/>
<keyword evidence="8" id="KW-1185">Reference proteome</keyword>
<dbReference type="PANTHER" id="PTHR30055">
    <property type="entry name" value="HTH-TYPE TRANSCRIPTIONAL REGULATOR RUTR"/>
    <property type="match status" value="1"/>
</dbReference>
<evidence type="ECO:0000256" key="1">
    <source>
        <dbReference type="ARBA" id="ARBA00022491"/>
    </source>
</evidence>
<dbReference type="SUPFAM" id="SSF46689">
    <property type="entry name" value="Homeodomain-like"/>
    <property type="match status" value="1"/>
</dbReference>
<keyword evidence="2" id="KW-0805">Transcription regulation</keyword>
<protein>
    <submittedName>
        <fullName evidence="7">TetR/AcrR family transcriptional regulator</fullName>
    </submittedName>
</protein>
<dbReference type="KEGG" id="lto:RGQ30_22820"/>
<dbReference type="EMBL" id="AP028947">
    <property type="protein sequence ID" value="BET26781.1"/>
    <property type="molecule type" value="Genomic_DNA"/>
</dbReference>
<sequence>MNQETKNQEAKNLVNKAELRRQQILDAAAECFRKSGFHGASMSEIAKSFGMSAGHIYNYFDSKEAIIEAMVKRDMDHSLERIAKIQGEKDILKAMLGTVDEGVQRRIDRSELDTEILAEAARNPKIAATVQCTDAVIRDKVTHLIRGIQPDQKTPPCELSLAAKSTLLMALFDGLQIRAIRDPNMKADDVGRVLKTVIQQMLQS</sequence>
<evidence type="ECO:0000256" key="5">
    <source>
        <dbReference type="PROSITE-ProRule" id="PRU00335"/>
    </source>
</evidence>
<keyword evidence="1" id="KW-0678">Repressor</keyword>
<organism evidence="7 8">
    <name type="scientific">Limnobacter thiooxidans</name>
    <dbReference type="NCBI Taxonomy" id="131080"/>
    <lineage>
        <taxon>Bacteria</taxon>
        <taxon>Pseudomonadati</taxon>
        <taxon>Pseudomonadota</taxon>
        <taxon>Betaproteobacteria</taxon>
        <taxon>Burkholderiales</taxon>
        <taxon>Burkholderiaceae</taxon>
        <taxon>Limnobacter</taxon>
    </lineage>
</organism>
<evidence type="ECO:0000256" key="4">
    <source>
        <dbReference type="ARBA" id="ARBA00023163"/>
    </source>
</evidence>
<dbReference type="Pfam" id="PF13977">
    <property type="entry name" value="TetR_C_6"/>
    <property type="match status" value="1"/>
</dbReference>
<evidence type="ECO:0000313" key="8">
    <source>
        <dbReference type="Proteomes" id="UP001329151"/>
    </source>
</evidence>
<evidence type="ECO:0000259" key="6">
    <source>
        <dbReference type="PROSITE" id="PS50977"/>
    </source>
</evidence>
<dbReference type="GO" id="GO:0003700">
    <property type="term" value="F:DNA-binding transcription factor activity"/>
    <property type="evidence" value="ECO:0007669"/>
    <property type="project" value="TreeGrafter"/>
</dbReference>
<gene>
    <name evidence="7" type="ORF">RGQ30_22820</name>
</gene>
<dbReference type="PRINTS" id="PR00455">
    <property type="entry name" value="HTHTETR"/>
</dbReference>
<dbReference type="PANTHER" id="PTHR30055:SF226">
    <property type="entry name" value="HTH-TYPE TRANSCRIPTIONAL REGULATOR PKSA"/>
    <property type="match status" value="1"/>
</dbReference>
<dbReference type="Proteomes" id="UP001329151">
    <property type="component" value="Chromosome"/>
</dbReference>
<dbReference type="RefSeq" id="WP_130555777.1">
    <property type="nucleotide sequence ID" value="NZ_AP028947.1"/>
</dbReference>
<dbReference type="Pfam" id="PF00440">
    <property type="entry name" value="TetR_N"/>
    <property type="match status" value="1"/>
</dbReference>
<dbReference type="InterPro" id="IPR009057">
    <property type="entry name" value="Homeodomain-like_sf"/>
</dbReference>
<feature type="domain" description="HTH tetR-type" evidence="6">
    <location>
        <begin position="18"/>
        <end position="78"/>
    </location>
</feature>
<dbReference type="InterPro" id="IPR039538">
    <property type="entry name" value="BetI_C"/>
</dbReference>
<dbReference type="GO" id="GO:0000976">
    <property type="term" value="F:transcription cis-regulatory region binding"/>
    <property type="evidence" value="ECO:0007669"/>
    <property type="project" value="TreeGrafter"/>
</dbReference>
<reference evidence="7 8" key="1">
    <citation type="submission" date="2023-10" db="EMBL/GenBank/DDBJ databases">
        <title>Complete Genome Sequence of Limnobacter thiooxidans CS-K2T, Isolated from freshwater lake sediments in Bavaria, Germany.</title>
        <authorList>
            <person name="Naruki M."/>
            <person name="Watanabe A."/>
            <person name="Warashina T."/>
            <person name="Morita T."/>
            <person name="Arakawa K."/>
        </authorList>
    </citation>
    <scope>NUCLEOTIDE SEQUENCE [LARGE SCALE GENOMIC DNA]</scope>
    <source>
        <strain evidence="7 8">CS-K2</strain>
    </source>
</reference>
<dbReference type="InterPro" id="IPR050109">
    <property type="entry name" value="HTH-type_TetR-like_transc_reg"/>
</dbReference>
<feature type="DNA-binding region" description="H-T-H motif" evidence="5">
    <location>
        <begin position="41"/>
        <end position="60"/>
    </location>
</feature>
<evidence type="ECO:0000313" key="7">
    <source>
        <dbReference type="EMBL" id="BET26781.1"/>
    </source>
</evidence>
<keyword evidence="3 5" id="KW-0238">DNA-binding</keyword>
<keyword evidence="4" id="KW-0804">Transcription</keyword>
<accession>A0AA86JGP7</accession>
<dbReference type="Gene3D" id="1.10.357.10">
    <property type="entry name" value="Tetracycline Repressor, domain 2"/>
    <property type="match status" value="1"/>
</dbReference>
<dbReference type="PROSITE" id="PS50977">
    <property type="entry name" value="HTH_TETR_2"/>
    <property type="match status" value="1"/>
</dbReference>
<evidence type="ECO:0000256" key="3">
    <source>
        <dbReference type="ARBA" id="ARBA00023125"/>
    </source>
</evidence>
<dbReference type="SUPFAM" id="SSF48498">
    <property type="entry name" value="Tetracyclin repressor-like, C-terminal domain"/>
    <property type="match status" value="1"/>
</dbReference>
<proteinExistence type="predicted"/>
<evidence type="ECO:0000256" key="2">
    <source>
        <dbReference type="ARBA" id="ARBA00023015"/>
    </source>
</evidence>
<dbReference type="InterPro" id="IPR001647">
    <property type="entry name" value="HTH_TetR"/>
</dbReference>
<dbReference type="InterPro" id="IPR036271">
    <property type="entry name" value="Tet_transcr_reg_TetR-rel_C_sf"/>
</dbReference>
<name>A0AA86JGP7_9BURK</name>